<dbReference type="Gene3D" id="4.10.75.10">
    <property type="entry name" value="Elafin-like"/>
    <property type="match status" value="1"/>
</dbReference>
<evidence type="ECO:0000313" key="2">
    <source>
        <dbReference type="Proteomes" id="UP000887574"/>
    </source>
</evidence>
<dbReference type="SUPFAM" id="SSF57256">
    <property type="entry name" value="Elafin-like"/>
    <property type="match status" value="1"/>
</dbReference>
<keyword evidence="2" id="KW-1185">Reference proteome</keyword>
<name>A0A915CUR1_9BILA</name>
<dbReference type="AlphaFoldDB" id="A0A915CUR1"/>
<dbReference type="InterPro" id="IPR008197">
    <property type="entry name" value="WAP_dom"/>
</dbReference>
<sequence>MQTKLPQGYQLDEDGQCPTCKCLNQCAQLTCKQNEVCILADVDCPKDLNCSAQPRCVQNFCQNGPPYSSPNGVVEQCNGQCPVGYWCNRVGLPGAGGVCCAVVSDDSQDSSSSSVASAIAMISQQHPGTCPHTQVDLNKKDCGVVSSSSGVSSATCKLDGQCRPSEKCCFDGCDTVCMFMRSASQTDKKFLHLLYVQNYWKNRHVTNVPQAPLPSMLEDED</sequence>
<dbReference type="GO" id="GO:0005576">
    <property type="term" value="C:extracellular region"/>
    <property type="evidence" value="ECO:0007669"/>
    <property type="project" value="InterPro"/>
</dbReference>
<evidence type="ECO:0000259" key="1">
    <source>
        <dbReference type="Pfam" id="PF00095"/>
    </source>
</evidence>
<dbReference type="WBParaSite" id="jg12594">
    <property type="protein sequence ID" value="jg12594"/>
    <property type="gene ID" value="jg12594"/>
</dbReference>
<reference evidence="3" key="1">
    <citation type="submission" date="2022-11" db="UniProtKB">
        <authorList>
            <consortium name="WormBaseParasite"/>
        </authorList>
    </citation>
    <scope>IDENTIFICATION</scope>
</reference>
<organism evidence="2 3">
    <name type="scientific">Ditylenchus dipsaci</name>
    <dbReference type="NCBI Taxonomy" id="166011"/>
    <lineage>
        <taxon>Eukaryota</taxon>
        <taxon>Metazoa</taxon>
        <taxon>Ecdysozoa</taxon>
        <taxon>Nematoda</taxon>
        <taxon>Chromadorea</taxon>
        <taxon>Rhabditida</taxon>
        <taxon>Tylenchina</taxon>
        <taxon>Tylenchomorpha</taxon>
        <taxon>Sphaerularioidea</taxon>
        <taxon>Anguinidae</taxon>
        <taxon>Anguininae</taxon>
        <taxon>Ditylenchus</taxon>
    </lineage>
</organism>
<dbReference type="Proteomes" id="UP000887574">
    <property type="component" value="Unplaced"/>
</dbReference>
<evidence type="ECO:0000313" key="3">
    <source>
        <dbReference type="WBParaSite" id="jg12594"/>
    </source>
</evidence>
<accession>A0A915CUR1</accession>
<dbReference type="Pfam" id="PF00095">
    <property type="entry name" value="WAP"/>
    <property type="match status" value="1"/>
</dbReference>
<feature type="domain" description="WAP" evidence="1">
    <location>
        <begin position="126"/>
        <end position="178"/>
    </location>
</feature>
<protein>
    <submittedName>
        <fullName evidence="3">WAP domain-containing protein</fullName>
    </submittedName>
</protein>
<dbReference type="InterPro" id="IPR036645">
    <property type="entry name" value="Elafin-like_sf"/>
</dbReference>
<proteinExistence type="predicted"/>
<dbReference type="GO" id="GO:0030414">
    <property type="term" value="F:peptidase inhibitor activity"/>
    <property type="evidence" value="ECO:0007669"/>
    <property type="project" value="InterPro"/>
</dbReference>